<dbReference type="Gene3D" id="3.60.10.10">
    <property type="entry name" value="Endonuclease/exonuclease/phosphatase"/>
    <property type="match status" value="1"/>
</dbReference>
<dbReference type="KEGG" id="gtt:GUITHDRAFT_108917"/>
<evidence type="ECO:0000313" key="2">
    <source>
        <dbReference type="EnsemblProtists" id="EKX45275"/>
    </source>
</evidence>
<sequence length="116" mass="13599">MLCPLFRRLQGEERESSFPAIYNERQQEILKLLQSCGSDIICLEFWVNNEEIVKMYRDKLGSKYQWMQLSRTGGRGDGLVTLVKHEIELLDQQDIIFHDFGDRVAMLARMKLSSSR</sequence>
<dbReference type="eggNOG" id="KOG2338">
    <property type="taxonomic scope" value="Eukaryota"/>
</dbReference>
<evidence type="ECO:0000313" key="1">
    <source>
        <dbReference type="EMBL" id="EKX45275.1"/>
    </source>
</evidence>
<organism evidence="1">
    <name type="scientific">Guillardia theta (strain CCMP2712)</name>
    <name type="common">Cryptophyte</name>
    <dbReference type="NCBI Taxonomy" id="905079"/>
    <lineage>
        <taxon>Eukaryota</taxon>
        <taxon>Cryptophyceae</taxon>
        <taxon>Pyrenomonadales</taxon>
        <taxon>Geminigeraceae</taxon>
        <taxon>Guillardia</taxon>
    </lineage>
</organism>
<dbReference type="HOGENOM" id="CLU_2101595_0_0_1"/>
<dbReference type="EnsemblProtists" id="EKX45275">
    <property type="protein sequence ID" value="EKX45275"/>
    <property type="gene ID" value="GUITHDRAFT_108917"/>
</dbReference>
<dbReference type="EMBL" id="JH993000">
    <property type="protein sequence ID" value="EKX45275.1"/>
    <property type="molecule type" value="Genomic_DNA"/>
</dbReference>
<reference evidence="2" key="3">
    <citation type="submission" date="2016-03" db="UniProtKB">
        <authorList>
            <consortium name="EnsemblProtists"/>
        </authorList>
    </citation>
    <scope>IDENTIFICATION</scope>
</reference>
<protein>
    <submittedName>
        <fullName evidence="1 2">Uncharacterized protein</fullName>
    </submittedName>
</protein>
<accession>L1JB27</accession>
<keyword evidence="3" id="KW-1185">Reference proteome</keyword>
<dbReference type="OrthoDB" id="10253982at2759"/>
<dbReference type="InterPro" id="IPR036691">
    <property type="entry name" value="Endo/exonu/phosph_ase_sf"/>
</dbReference>
<evidence type="ECO:0000313" key="3">
    <source>
        <dbReference type="Proteomes" id="UP000011087"/>
    </source>
</evidence>
<dbReference type="Proteomes" id="UP000011087">
    <property type="component" value="Unassembled WGS sequence"/>
</dbReference>
<reference evidence="3" key="2">
    <citation type="submission" date="2012-11" db="EMBL/GenBank/DDBJ databases">
        <authorList>
            <person name="Kuo A."/>
            <person name="Curtis B.A."/>
            <person name="Tanifuji G."/>
            <person name="Burki F."/>
            <person name="Gruber A."/>
            <person name="Irimia M."/>
            <person name="Maruyama S."/>
            <person name="Arias M.C."/>
            <person name="Ball S.G."/>
            <person name="Gile G.H."/>
            <person name="Hirakawa Y."/>
            <person name="Hopkins J.F."/>
            <person name="Rensing S.A."/>
            <person name="Schmutz J."/>
            <person name="Symeonidi A."/>
            <person name="Elias M."/>
            <person name="Eveleigh R.J."/>
            <person name="Herman E.K."/>
            <person name="Klute M.J."/>
            <person name="Nakayama T."/>
            <person name="Obornik M."/>
            <person name="Reyes-Prieto A."/>
            <person name="Armbrust E.V."/>
            <person name="Aves S.J."/>
            <person name="Beiko R.G."/>
            <person name="Coutinho P."/>
            <person name="Dacks J.B."/>
            <person name="Durnford D.G."/>
            <person name="Fast N.M."/>
            <person name="Green B.R."/>
            <person name="Grisdale C."/>
            <person name="Hempe F."/>
            <person name="Henrissat B."/>
            <person name="Hoppner M.P."/>
            <person name="Ishida K.-I."/>
            <person name="Kim E."/>
            <person name="Koreny L."/>
            <person name="Kroth P.G."/>
            <person name="Liu Y."/>
            <person name="Malik S.-B."/>
            <person name="Maier U.G."/>
            <person name="McRose D."/>
            <person name="Mock T."/>
            <person name="Neilson J.A."/>
            <person name="Onodera N.T."/>
            <person name="Poole A.M."/>
            <person name="Pritham E.J."/>
            <person name="Richards T.A."/>
            <person name="Rocap G."/>
            <person name="Roy S.W."/>
            <person name="Sarai C."/>
            <person name="Schaack S."/>
            <person name="Shirato S."/>
            <person name="Slamovits C.H."/>
            <person name="Spencer D.F."/>
            <person name="Suzuki S."/>
            <person name="Worden A.Z."/>
            <person name="Zauner S."/>
            <person name="Barry K."/>
            <person name="Bell C."/>
            <person name="Bharti A.K."/>
            <person name="Crow J.A."/>
            <person name="Grimwood J."/>
            <person name="Kramer R."/>
            <person name="Lindquist E."/>
            <person name="Lucas S."/>
            <person name="Salamov A."/>
            <person name="McFadden G.I."/>
            <person name="Lane C.E."/>
            <person name="Keeling P.J."/>
            <person name="Gray M.W."/>
            <person name="Grigoriev I.V."/>
            <person name="Archibald J.M."/>
        </authorList>
    </citation>
    <scope>NUCLEOTIDE SEQUENCE</scope>
    <source>
        <strain evidence="3">CCMP2712</strain>
    </source>
</reference>
<dbReference type="SUPFAM" id="SSF56219">
    <property type="entry name" value="DNase I-like"/>
    <property type="match status" value="1"/>
</dbReference>
<name>L1JB27_GUITC</name>
<gene>
    <name evidence="1" type="ORF">GUITHDRAFT_108917</name>
</gene>
<dbReference type="PaxDb" id="55529-EKX45275"/>
<dbReference type="GeneID" id="17301978"/>
<reference evidence="1 3" key="1">
    <citation type="journal article" date="2012" name="Nature">
        <title>Algal genomes reveal evolutionary mosaicism and the fate of nucleomorphs.</title>
        <authorList>
            <consortium name="DOE Joint Genome Institute"/>
            <person name="Curtis B.A."/>
            <person name="Tanifuji G."/>
            <person name="Burki F."/>
            <person name="Gruber A."/>
            <person name="Irimia M."/>
            <person name="Maruyama S."/>
            <person name="Arias M.C."/>
            <person name="Ball S.G."/>
            <person name="Gile G.H."/>
            <person name="Hirakawa Y."/>
            <person name="Hopkins J.F."/>
            <person name="Kuo A."/>
            <person name="Rensing S.A."/>
            <person name="Schmutz J."/>
            <person name="Symeonidi A."/>
            <person name="Elias M."/>
            <person name="Eveleigh R.J."/>
            <person name="Herman E.K."/>
            <person name="Klute M.J."/>
            <person name="Nakayama T."/>
            <person name="Obornik M."/>
            <person name="Reyes-Prieto A."/>
            <person name="Armbrust E.V."/>
            <person name="Aves S.J."/>
            <person name="Beiko R.G."/>
            <person name="Coutinho P."/>
            <person name="Dacks J.B."/>
            <person name="Durnford D.G."/>
            <person name="Fast N.M."/>
            <person name="Green B.R."/>
            <person name="Grisdale C.J."/>
            <person name="Hempel F."/>
            <person name="Henrissat B."/>
            <person name="Hoppner M.P."/>
            <person name="Ishida K."/>
            <person name="Kim E."/>
            <person name="Koreny L."/>
            <person name="Kroth P.G."/>
            <person name="Liu Y."/>
            <person name="Malik S.B."/>
            <person name="Maier U.G."/>
            <person name="McRose D."/>
            <person name="Mock T."/>
            <person name="Neilson J.A."/>
            <person name="Onodera N.T."/>
            <person name="Poole A.M."/>
            <person name="Pritham E.J."/>
            <person name="Richards T.A."/>
            <person name="Rocap G."/>
            <person name="Roy S.W."/>
            <person name="Sarai C."/>
            <person name="Schaack S."/>
            <person name="Shirato S."/>
            <person name="Slamovits C.H."/>
            <person name="Spencer D.F."/>
            <person name="Suzuki S."/>
            <person name="Worden A.Z."/>
            <person name="Zauner S."/>
            <person name="Barry K."/>
            <person name="Bell C."/>
            <person name="Bharti A.K."/>
            <person name="Crow J.A."/>
            <person name="Grimwood J."/>
            <person name="Kramer R."/>
            <person name="Lindquist E."/>
            <person name="Lucas S."/>
            <person name="Salamov A."/>
            <person name="McFadden G.I."/>
            <person name="Lane C.E."/>
            <person name="Keeling P.J."/>
            <person name="Gray M.W."/>
            <person name="Grigoriev I.V."/>
            <person name="Archibald J.M."/>
        </authorList>
    </citation>
    <scope>NUCLEOTIDE SEQUENCE</scope>
    <source>
        <strain evidence="1 3">CCMP2712</strain>
    </source>
</reference>
<proteinExistence type="predicted"/>
<dbReference type="RefSeq" id="XP_005832255.1">
    <property type="nucleotide sequence ID" value="XM_005832198.1"/>
</dbReference>
<dbReference type="AlphaFoldDB" id="L1JB27"/>